<gene>
    <name evidence="3" type="ORF">GCM10009092_01050</name>
</gene>
<evidence type="ECO:0000313" key="4">
    <source>
        <dbReference type="Proteomes" id="UP001501757"/>
    </source>
</evidence>
<dbReference type="SUPFAM" id="SSF56219">
    <property type="entry name" value="DNase I-like"/>
    <property type="match status" value="1"/>
</dbReference>
<dbReference type="InterPro" id="IPR005135">
    <property type="entry name" value="Endo/exonuclease/phosphatase"/>
</dbReference>
<comment type="caution">
    <text evidence="3">The sequence shown here is derived from an EMBL/GenBank/DDBJ whole genome shotgun (WGS) entry which is preliminary data.</text>
</comment>
<dbReference type="PANTHER" id="PTHR12121">
    <property type="entry name" value="CARBON CATABOLITE REPRESSOR PROTEIN 4"/>
    <property type="match status" value="1"/>
</dbReference>
<dbReference type="Proteomes" id="UP001501757">
    <property type="component" value="Unassembled WGS sequence"/>
</dbReference>
<feature type="chain" id="PRO_5045390116" evidence="1">
    <location>
        <begin position="23"/>
        <end position="276"/>
    </location>
</feature>
<evidence type="ECO:0000259" key="2">
    <source>
        <dbReference type="Pfam" id="PF03372"/>
    </source>
</evidence>
<feature type="signal peptide" evidence="1">
    <location>
        <begin position="1"/>
        <end position="22"/>
    </location>
</feature>
<proteinExistence type="predicted"/>
<dbReference type="PANTHER" id="PTHR12121:SF36">
    <property type="entry name" value="ENDONUCLEASE_EXONUCLEASE_PHOSPHATASE DOMAIN-CONTAINING PROTEIN"/>
    <property type="match status" value="1"/>
</dbReference>
<reference evidence="3 4" key="1">
    <citation type="journal article" date="2019" name="Int. J. Syst. Evol. Microbiol.">
        <title>The Global Catalogue of Microorganisms (GCM) 10K type strain sequencing project: providing services to taxonomists for standard genome sequencing and annotation.</title>
        <authorList>
            <consortium name="The Broad Institute Genomics Platform"/>
            <consortium name="The Broad Institute Genome Sequencing Center for Infectious Disease"/>
            <person name="Wu L."/>
            <person name="Ma J."/>
        </authorList>
    </citation>
    <scope>NUCLEOTIDE SEQUENCE [LARGE SCALE GENOMIC DNA]</scope>
    <source>
        <strain evidence="3 4">JCM 13378</strain>
    </source>
</reference>
<dbReference type="RefSeq" id="WP_343840407.1">
    <property type="nucleotide sequence ID" value="NZ_BAAAEI010000001.1"/>
</dbReference>
<dbReference type="Pfam" id="PF03372">
    <property type="entry name" value="Exo_endo_phos"/>
    <property type="match status" value="1"/>
</dbReference>
<dbReference type="GO" id="GO:0004519">
    <property type="term" value="F:endonuclease activity"/>
    <property type="evidence" value="ECO:0007669"/>
    <property type="project" value="UniProtKB-KW"/>
</dbReference>
<keyword evidence="3" id="KW-0255">Endonuclease</keyword>
<accession>A0ABN0WK89</accession>
<organism evidence="3 4">
    <name type="scientific">Bowmanella denitrificans</name>
    <dbReference type="NCBI Taxonomy" id="366582"/>
    <lineage>
        <taxon>Bacteria</taxon>
        <taxon>Pseudomonadati</taxon>
        <taxon>Pseudomonadota</taxon>
        <taxon>Gammaproteobacteria</taxon>
        <taxon>Alteromonadales</taxon>
        <taxon>Alteromonadaceae</taxon>
        <taxon>Bowmanella</taxon>
    </lineage>
</organism>
<name>A0ABN0WK89_9ALTE</name>
<dbReference type="EMBL" id="BAAAEI010000001">
    <property type="protein sequence ID" value="GAA0340344.1"/>
    <property type="molecule type" value="Genomic_DNA"/>
</dbReference>
<dbReference type="Gene3D" id="3.60.10.10">
    <property type="entry name" value="Endonuclease/exonuclease/phosphatase"/>
    <property type="match status" value="1"/>
</dbReference>
<evidence type="ECO:0000313" key="3">
    <source>
        <dbReference type="EMBL" id="GAA0340344.1"/>
    </source>
</evidence>
<feature type="domain" description="Endonuclease/exonuclease/phosphatase" evidence="2">
    <location>
        <begin position="29"/>
        <end position="266"/>
    </location>
</feature>
<keyword evidence="1" id="KW-0732">Signal</keyword>
<dbReference type="CDD" id="cd09083">
    <property type="entry name" value="EEP-1"/>
    <property type="match status" value="1"/>
</dbReference>
<keyword evidence="3" id="KW-0378">Hydrolase</keyword>
<dbReference type="InterPro" id="IPR050410">
    <property type="entry name" value="CCR4/nocturin_mRNA_transcr"/>
</dbReference>
<keyword evidence="3" id="KW-0540">Nuclease</keyword>
<dbReference type="InterPro" id="IPR036691">
    <property type="entry name" value="Endo/exonu/phosph_ase_sf"/>
</dbReference>
<evidence type="ECO:0000256" key="1">
    <source>
        <dbReference type="SAM" id="SignalP"/>
    </source>
</evidence>
<sequence>MFKRISILILVLSTAYCSLAQAKPLLVESFNLRYDNPADGIHAWPNRQALVIEHIRNLSADVIGMQEVLAHQWQGLGAQLPEYGQLGAGRDDGKQAGEFVPILYRKSRLQLIKNGYFWLSETPNQPGSIGWGAHLPRITSWAIFTDKHSQRDFCFFNTHFSHVSDEARQQAAKLLLAQIPLRCDDLPVIATGDFNAQPDDAAYRQLSNSKPLFDTASGQAAEPTYNGFGKTEKAVRIDYIFADKRITAAKYQTHFIVKDGVYISDHFPISVSLDIK</sequence>
<keyword evidence="4" id="KW-1185">Reference proteome</keyword>
<protein>
    <submittedName>
        <fullName evidence="3">Endonuclease/exonuclease/phosphatase family protein</fullName>
    </submittedName>
</protein>